<reference evidence="3" key="1">
    <citation type="journal article" date="2020" name="Fungal Divers.">
        <title>Resolving the Mortierellaceae phylogeny through synthesis of multi-gene phylogenetics and phylogenomics.</title>
        <authorList>
            <person name="Vandepol N."/>
            <person name="Liber J."/>
            <person name="Desiro A."/>
            <person name="Na H."/>
            <person name="Kennedy M."/>
            <person name="Barry K."/>
            <person name="Grigoriev I.V."/>
            <person name="Miller A.N."/>
            <person name="O'Donnell K."/>
            <person name="Stajich J.E."/>
            <person name="Bonito G."/>
        </authorList>
    </citation>
    <scope>NUCLEOTIDE SEQUENCE</scope>
    <source>
        <strain evidence="3">NVP1</strain>
    </source>
</reference>
<sequence length="345" mass="38421">FRRGRRRPNATDTETSKGSEKNPNGEGSSSFQFAPTGMPGSFPDQPPMTEINAGWTWTNLTGGNQAEGASNSRPRYGWVWNGAPGGETVEPTPLYTASDEEMADASHPPPPHHHNTFPFGPFGSRGGFGPFRGRGGFHGAHHPFHDHHDHHGHPRRRHSGSRSGGEKESEEKESGAEEKLKRRQTFHEQRHAMMQSRKEQLQEQRQAIALQREGMEQQRQAQEQQRRAQEEQRKAQEKQRKIQEERRRENRVSELVDRSRPMGGGSLSGIWPTAAAAAAATGAAFEVVAGAESDANPFADPEEFNDQIQTLVSMGFQDNAELRSVMRDFGGEVEAVVEFLISSRQ</sequence>
<dbReference type="InterPro" id="IPR009060">
    <property type="entry name" value="UBA-like_sf"/>
</dbReference>
<feature type="compositionally biased region" description="Polar residues" evidence="1">
    <location>
        <begin position="21"/>
        <end position="33"/>
    </location>
</feature>
<proteinExistence type="predicted"/>
<feature type="compositionally biased region" description="Polar residues" evidence="1">
    <location>
        <begin position="55"/>
        <end position="73"/>
    </location>
</feature>
<dbReference type="SMART" id="SM00165">
    <property type="entry name" value="UBA"/>
    <property type="match status" value="1"/>
</dbReference>
<dbReference type="SUPFAM" id="SSF46934">
    <property type="entry name" value="UBA-like"/>
    <property type="match status" value="1"/>
</dbReference>
<dbReference type="Proteomes" id="UP000696485">
    <property type="component" value="Unassembled WGS sequence"/>
</dbReference>
<feature type="region of interest" description="Disordered" evidence="1">
    <location>
        <begin position="129"/>
        <end position="265"/>
    </location>
</feature>
<feature type="region of interest" description="Disordered" evidence="1">
    <location>
        <begin position="1"/>
        <end position="75"/>
    </location>
</feature>
<feature type="compositionally biased region" description="Basic residues" evidence="1">
    <location>
        <begin position="139"/>
        <end position="160"/>
    </location>
</feature>
<dbReference type="InterPro" id="IPR015940">
    <property type="entry name" value="UBA"/>
</dbReference>
<feature type="compositionally biased region" description="Basic and acidic residues" evidence="1">
    <location>
        <begin position="224"/>
        <end position="260"/>
    </location>
</feature>
<dbReference type="EMBL" id="JAAAUY010001582">
    <property type="protein sequence ID" value="KAF9322138.1"/>
    <property type="molecule type" value="Genomic_DNA"/>
</dbReference>
<feature type="non-terminal residue" evidence="3">
    <location>
        <position position="1"/>
    </location>
</feature>
<gene>
    <name evidence="3" type="ORF">BG006_002470</name>
</gene>
<dbReference type="AlphaFoldDB" id="A0A9P5S9B2"/>
<dbReference type="PROSITE" id="PS50030">
    <property type="entry name" value="UBA"/>
    <property type="match status" value="1"/>
</dbReference>
<accession>A0A9P5S9B2</accession>
<name>A0A9P5S9B2_9FUNG</name>
<feature type="domain" description="UBA" evidence="2">
    <location>
        <begin position="299"/>
        <end position="343"/>
    </location>
</feature>
<comment type="caution">
    <text evidence="3">The sequence shown here is derived from an EMBL/GenBank/DDBJ whole genome shotgun (WGS) entry which is preliminary data.</text>
</comment>
<evidence type="ECO:0000313" key="4">
    <source>
        <dbReference type="Proteomes" id="UP000696485"/>
    </source>
</evidence>
<organism evidence="3 4">
    <name type="scientific">Podila minutissima</name>
    <dbReference type="NCBI Taxonomy" id="64525"/>
    <lineage>
        <taxon>Eukaryota</taxon>
        <taxon>Fungi</taxon>
        <taxon>Fungi incertae sedis</taxon>
        <taxon>Mucoromycota</taxon>
        <taxon>Mortierellomycotina</taxon>
        <taxon>Mortierellomycetes</taxon>
        <taxon>Mortierellales</taxon>
        <taxon>Mortierellaceae</taxon>
        <taxon>Podila</taxon>
    </lineage>
</organism>
<feature type="compositionally biased region" description="Gly residues" evidence="1">
    <location>
        <begin position="129"/>
        <end position="138"/>
    </location>
</feature>
<protein>
    <recommendedName>
        <fullName evidence="2">UBA domain-containing protein</fullName>
    </recommendedName>
</protein>
<evidence type="ECO:0000259" key="2">
    <source>
        <dbReference type="PROSITE" id="PS50030"/>
    </source>
</evidence>
<keyword evidence="4" id="KW-1185">Reference proteome</keyword>
<evidence type="ECO:0000313" key="3">
    <source>
        <dbReference type="EMBL" id="KAF9322138.1"/>
    </source>
</evidence>
<feature type="compositionally biased region" description="Basic and acidic residues" evidence="1">
    <location>
        <begin position="164"/>
        <end position="202"/>
    </location>
</feature>
<evidence type="ECO:0000256" key="1">
    <source>
        <dbReference type="SAM" id="MobiDB-lite"/>
    </source>
</evidence>
<dbReference type="Gene3D" id="1.10.8.10">
    <property type="entry name" value="DNA helicase RuvA subunit, C-terminal domain"/>
    <property type="match status" value="1"/>
</dbReference>